<sequence length="383" mass="39625">MGKYKQRNKGKKPTKGNSPNSSPPGSPTRPAAVRIFKPESPVRASVQRNSNALRTNGSAVKEIKNMSAELKEELPREAAQELVQNGNAIKLFAEEDPDHEVNGALSSIGSSTGSSIGESDHDRSSSPDTSHVPENAADCAEPVEGVAAAAEATESFVPPVLDEAPASVEEAVVEAEPPTPAPGKPTMAAVPLTIENEEDELEKEQLSQFAVTLADQLAAGPKEDDPVELQQQEQFQAAAASFSGTGAAAAPASPSAADAERSAITAVPTPAGSWASKIIDMSTPTLRSVATLVRPAAKVYQSHTVVRTAANATAALWAVPVLLFTWPIVGAGVVGYKMSTDEVKEQLRAVAAMVSDEVSGGAAAKVPDGPKSDAEVEAKVVLA</sequence>
<evidence type="ECO:0000256" key="1">
    <source>
        <dbReference type="SAM" id="MobiDB-lite"/>
    </source>
</evidence>
<protein>
    <submittedName>
        <fullName evidence="3">Uncharacterized protein</fullName>
    </submittedName>
</protein>
<dbReference type="EMBL" id="KZ994712">
    <property type="protein sequence ID" value="RKO92262.1"/>
    <property type="molecule type" value="Genomic_DNA"/>
</dbReference>
<evidence type="ECO:0000313" key="4">
    <source>
        <dbReference type="Proteomes" id="UP000269721"/>
    </source>
</evidence>
<feature type="compositionally biased region" description="Basic residues" evidence="1">
    <location>
        <begin position="1"/>
        <end position="14"/>
    </location>
</feature>
<feature type="compositionally biased region" description="Low complexity" evidence="1">
    <location>
        <begin position="106"/>
        <end position="117"/>
    </location>
</feature>
<feature type="region of interest" description="Disordered" evidence="1">
    <location>
        <begin position="90"/>
        <end position="187"/>
    </location>
</feature>
<gene>
    <name evidence="3" type="ORF">BDK51DRAFT_28246</name>
</gene>
<organism evidence="3 4">
    <name type="scientific">Blyttiomyces helicus</name>
    <dbReference type="NCBI Taxonomy" id="388810"/>
    <lineage>
        <taxon>Eukaryota</taxon>
        <taxon>Fungi</taxon>
        <taxon>Fungi incertae sedis</taxon>
        <taxon>Chytridiomycota</taxon>
        <taxon>Chytridiomycota incertae sedis</taxon>
        <taxon>Chytridiomycetes</taxon>
        <taxon>Chytridiomycetes incertae sedis</taxon>
        <taxon>Blyttiomyces</taxon>
    </lineage>
</organism>
<proteinExistence type="predicted"/>
<reference evidence="4" key="1">
    <citation type="journal article" date="2018" name="Nat. Microbiol.">
        <title>Leveraging single-cell genomics to expand the fungal tree of life.</title>
        <authorList>
            <person name="Ahrendt S.R."/>
            <person name="Quandt C.A."/>
            <person name="Ciobanu D."/>
            <person name="Clum A."/>
            <person name="Salamov A."/>
            <person name="Andreopoulos B."/>
            <person name="Cheng J.F."/>
            <person name="Woyke T."/>
            <person name="Pelin A."/>
            <person name="Henrissat B."/>
            <person name="Reynolds N.K."/>
            <person name="Benny G.L."/>
            <person name="Smith M.E."/>
            <person name="James T.Y."/>
            <person name="Grigoriev I.V."/>
        </authorList>
    </citation>
    <scope>NUCLEOTIDE SEQUENCE [LARGE SCALE GENOMIC DNA]</scope>
</reference>
<accession>A0A4P9WIL4</accession>
<name>A0A4P9WIL4_9FUNG</name>
<feature type="transmembrane region" description="Helical" evidence="2">
    <location>
        <begin position="314"/>
        <end position="336"/>
    </location>
</feature>
<feature type="compositionally biased region" description="Low complexity" evidence="1">
    <location>
        <begin position="163"/>
        <end position="176"/>
    </location>
</feature>
<keyword evidence="4" id="KW-1185">Reference proteome</keyword>
<keyword evidence="2" id="KW-0472">Membrane</keyword>
<feature type="region of interest" description="Disordered" evidence="1">
    <location>
        <begin position="1"/>
        <end position="60"/>
    </location>
</feature>
<feature type="compositionally biased region" description="Polar residues" evidence="1">
    <location>
        <begin position="46"/>
        <end position="58"/>
    </location>
</feature>
<keyword evidence="2" id="KW-0812">Transmembrane</keyword>
<feature type="compositionally biased region" description="Low complexity" evidence="1">
    <location>
        <begin position="140"/>
        <end position="154"/>
    </location>
</feature>
<keyword evidence="2" id="KW-1133">Transmembrane helix</keyword>
<evidence type="ECO:0000313" key="3">
    <source>
        <dbReference type="EMBL" id="RKO92262.1"/>
    </source>
</evidence>
<dbReference type="AlphaFoldDB" id="A0A4P9WIL4"/>
<evidence type="ECO:0000256" key="2">
    <source>
        <dbReference type="SAM" id="Phobius"/>
    </source>
</evidence>
<dbReference type="Proteomes" id="UP000269721">
    <property type="component" value="Unassembled WGS sequence"/>
</dbReference>